<evidence type="ECO:0000313" key="4">
    <source>
        <dbReference type="Proteomes" id="UP000704712"/>
    </source>
</evidence>
<keyword evidence="2" id="KW-0472">Membrane</keyword>
<dbReference type="Proteomes" id="UP000704712">
    <property type="component" value="Unassembled WGS sequence"/>
</dbReference>
<reference evidence="3" key="1">
    <citation type="submission" date="2020-03" db="EMBL/GenBank/DDBJ databases">
        <title>Hybrid Assembly of Korean Phytophthora infestans isolates.</title>
        <authorList>
            <person name="Prokchorchik M."/>
            <person name="Lee Y."/>
            <person name="Seo J."/>
            <person name="Cho J.-H."/>
            <person name="Park Y.-E."/>
            <person name="Jang D.-C."/>
            <person name="Im J.-S."/>
            <person name="Choi J.-G."/>
            <person name="Park H.-J."/>
            <person name="Lee G.-B."/>
            <person name="Lee Y.-G."/>
            <person name="Hong S.-Y."/>
            <person name="Cho K."/>
            <person name="Sohn K.H."/>
        </authorList>
    </citation>
    <scope>NUCLEOTIDE SEQUENCE</scope>
    <source>
        <strain evidence="3">KR_2_A2</strain>
    </source>
</reference>
<evidence type="ECO:0000256" key="2">
    <source>
        <dbReference type="SAM" id="Phobius"/>
    </source>
</evidence>
<evidence type="ECO:0000313" key="3">
    <source>
        <dbReference type="EMBL" id="KAF4140165.1"/>
    </source>
</evidence>
<dbReference type="AlphaFoldDB" id="A0A8S9UGM4"/>
<keyword evidence="2" id="KW-1133">Transmembrane helix</keyword>
<sequence>NAIMEGLQRAQFRPQRSKMGDSQNWSSFDEPEAPKRSSAATQKAEKADTNENKSSMGLSALTEPAALRNMRNRLIFGSLVGFVTGATFGGIDGAKQYMKQHGKLAPAALSSIARGAATTGGAFSGFFFMYCGIKTALTTQREDDLTSAGISLVAAGLPFIRSTVMKQNIPYALMLVALDHFHEELSEYR</sequence>
<protein>
    <recommendedName>
        <fullName evidence="5">Mitochondrial import inner membrane translocase subunit TIM22</fullName>
    </recommendedName>
</protein>
<feature type="non-terminal residue" evidence="3">
    <location>
        <position position="189"/>
    </location>
</feature>
<feature type="transmembrane region" description="Helical" evidence="2">
    <location>
        <begin position="74"/>
        <end position="91"/>
    </location>
</feature>
<feature type="transmembrane region" description="Helical" evidence="2">
    <location>
        <begin position="111"/>
        <end position="133"/>
    </location>
</feature>
<organism evidence="3 4">
    <name type="scientific">Phytophthora infestans</name>
    <name type="common">Potato late blight agent</name>
    <name type="synonym">Botrytis infestans</name>
    <dbReference type="NCBI Taxonomy" id="4787"/>
    <lineage>
        <taxon>Eukaryota</taxon>
        <taxon>Sar</taxon>
        <taxon>Stramenopiles</taxon>
        <taxon>Oomycota</taxon>
        <taxon>Peronosporomycetes</taxon>
        <taxon>Peronosporales</taxon>
        <taxon>Peronosporaceae</taxon>
        <taxon>Phytophthora</taxon>
    </lineage>
</organism>
<gene>
    <name evidence="3" type="ORF">GN958_ATG10650</name>
</gene>
<keyword evidence="2" id="KW-0812">Transmembrane</keyword>
<dbReference type="EMBL" id="JAACNO010001491">
    <property type="protein sequence ID" value="KAF4140165.1"/>
    <property type="molecule type" value="Genomic_DNA"/>
</dbReference>
<feature type="region of interest" description="Disordered" evidence="1">
    <location>
        <begin position="1"/>
        <end position="57"/>
    </location>
</feature>
<evidence type="ECO:0000256" key="1">
    <source>
        <dbReference type="SAM" id="MobiDB-lite"/>
    </source>
</evidence>
<proteinExistence type="predicted"/>
<evidence type="ECO:0008006" key="5">
    <source>
        <dbReference type="Google" id="ProtNLM"/>
    </source>
</evidence>
<name>A0A8S9UGM4_PHYIN</name>
<accession>A0A8S9UGM4</accession>
<comment type="caution">
    <text evidence="3">The sequence shown here is derived from an EMBL/GenBank/DDBJ whole genome shotgun (WGS) entry which is preliminary data.</text>
</comment>